<dbReference type="GO" id="GO:0015074">
    <property type="term" value="P:DNA integration"/>
    <property type="evidence" value="ECO:0007669"/>
    <property type="project" value="InterPro"/>
</dbReference>
<dbReference type="Proteomes" id="UP000604046">
    <property type="component" value="Unassembled WGS sequence"/>
</dbReference>
<feature type="compositionally biased region" description="Basic and acidic residues" evidence="1">
    <location>
        <begin position="1805"/>
        <end position="1817"/>
    </location>
</feature>
<dbReference type="InterPro" id="IPR036397">
    <property type="entry name" value="RNaseH_sf"/>
</dbReference>
<dbReference type="GO" id="GO:0003676">
    <property type="term" value="F:nucleic acid binding"/>
    <property type="evidence" value="ECO:0007669"/>
    <property type="project" value="InterPro"/>
</dbReference>
<feature type="region of interest" description="Disordered" evidence="1">
    <location>
        <begin position="1385"/>
        <end position="1409"/>
    </location>
</feature>
<dbReference type="PROSITE" id="PS50994">
    <property type="entry name" value="INTEGRASE"/>
    <property type="match status" value="1"/>
</dbReference>
<feature type="compositionally biased region" description="Polar residues" evidence="1">
    <location>
        <begin position="1826"/>
        <end position="1840"/>
    </location>
</feature>
<feature type="compositionally biased region" description="Acidic residues" evidence="1">
    <location>
        <begin position="163"/>
        <end position="178"/>
    </location>
</feature>
<proteinExistence type="predicted"/>
<sequence>MKSGIPSWDGSARTWRRYTREVAWYVQGTAVHKRRYCASQLLGRLTGPARLLAMSWSRMLVDRHDGTKILLRKLAASPLVRKSLPNAAAICQQYFAFRRSHQESIGNFLVRETLVHEEFCEAIIRLYEEKQGVSQEDRDFGLPADEWEDATWSATTWASWNWEEEEGPDDPEPEEPDGAEQTGETAEEEAATPTQGAPVGATGSSPSNRGTMTGAERDRGDGAASARGGPVETVDELTLADSFIMGVLRGWRLLQAAGLSPDEMRDILSATKNSLDYDMIATALQNLWDDQLLGNRNRTKPGYHMKYVHEHDEYANAFYQDYNHEWNDDGWWEDGYSYYMGHDDEWWNDDWSAAETMGAQQAEQMAESLALVEAQRTWTEAQKATAALKKDRGFGATLAATQGPMKCFNCGGPHMARDCPDRRHPYFGKGKGKGKSKQGYMTDMDAYYVKGKSKNAKGKNKKGFYMDADAVWKGKGKSNDWLPRTVNAYSSDMYIGGLELTSSMEAATATSTTTRPELGMVDCGATASAAPEAVVKGLIASILEKDHGARVDIDQSARPYFRFGDGRWGRALYRVQLSSSVSGSTRSCALYALPNPKEYFQAGFDKASLVPILIGMDFLGKVGNGMIIDFTTGLSTSTKDENPKVLQLSQNHKGHFMLDITDLIWQLLTRNMICINHDFDCLRCTSVHDNCKASLSQPISDRCSRLHSRLKPRQHPLLAFRIMSTTNVNIDTEAAEILAAAAKAKAQTVKQRPRSLDPTRCMKMDKRDPRAHPKCWPCYGDHLPSTAQSNAHGQWVQCQVCNLRLLYTPRKGSPSNTTQTHNAATVKKMLEQLKTLLNGARPTSKVCHHMMAKIYAEEVLEKSIKELLTATAPTTRRTSYPSTAPANDVTATAIHTNEDDQDEELIVDYEAEAFLAGYDLYKEATWEQLRDLRQQKRPRRLWFSLPCTKWCPWTAVNFRDSERKEVLEAQRRKERKMLRHAAKFIMETLQDDPDVDIYGEWPTRCLGWSQQAMLDLKAWLDQNDFPWLPCRVDGCVYGLRDSHGEAFVHKRWTIMTSNERFHHEYRSKLCPGNHTHSSITGGETSRTAYYPWRMVEAFVRTWKKQVVPDRHHALLSLRDDLPALQDLPEPTDVLEEAEVDLVDEAVMMATVLEEHHYMVEADRLQLEHRAREACARGQLEIADCEGIIQQLFEHNKRGGEPHQRGTTSGKNSFAFGAYSHGAFMGVLNYTKQYPEVVKYVNKFLRRHLPPGALWSSVAINLNVKTSVHCDHNNLPEAPSYLIGLGSYSGGGLWCQGQPPDGERGVHRRLPSGRMVRGYLQPTHHQVVKFDSKNGHATQSWKGNRIVIATYVTRLASQLPTNDKEYLVDVGFPKKALEGPNYQFAVEQGQSSSPSTTTTTTPSETALPPGVDKKEYEAWKAKIAKFHRAAGHPTNRNLASIVEDGGHAEWKVRAALEHKCPACEAGKLGGTSAGTIPPTSTQPHYRAWEAVTVDAAEWPVPGSKQKVKFLLFMDYATKLRAVAPLKIYDALSMDAESADMVIQSFAEKWLSVFPKPKVVIMDAAKTFTSARVHEFLASVNILPHFVAETEHWSHGVAEAGVQDVKTTATAIQRDALHQDPRVTLYLAVASLNSTEYTAGYSAYQWAYGQNYNITDEDYRTFASIPATQQQDFTALVTARQQAEEIARRTKAQRVLTRLANTSVRQPLREFKEMDLVKIWRQDDLIGLDLGEWFFTRFFLIKNRENYTKWKTLADILPRREYQDVVDEEPDENEREVPDLPDEPDSTTTVVAPVRRLRQKTSFKPGEWTEHPVRDRLQDEVENVNDYGPSTSGDGNVEASQGSGQGRDDAPIREPPQAKRHKVEGADDPRRSTTISEASWVEALHAEAEVESQEMDILTALNETVEFLKIEFEIPSVTSNRQAKMLERNPVAYLVKKMRDSEVVLSKISPDERRLFERAKTKEVDSFLSNEAVRKCLSNQEIREAYDSNRIVKARWVLTWKLVPPEDREAAKVDAMENPSTLHNRDGSRKAKARIVLLGFQHPSLLDRNFKTAAPVQSTIGRNLLYQMSAQHQWEIEGLDLATAFLQTQPTEADERLWTTGVEELRNALNVGSEGIMRILRNIYGSTTAPRGLWLDLHKKLTAMDAIPVMAERCLWIWLSKERKDRDLPLVIGAMGGHVDDFHRLGDGSPEWLEIKKKIDTAYRWGMAKKGNYRHAGTDVATVWQPDGNFAIEVDQSYYVEGIPDLAIPPERLRDNGSLRPQEVGACRTTLGALQWLAIQTQPQLCARCNILLTEIVVEGTLAHAREIQDMLGEVRRHCVKLRFFKIPTAKHWTELVVISMGDQAHTNRPRGDSTGGMVTMIAGPESLLGKVCPMTLVAWRTWKLQRKSISSNDAEVQSILEAEDQNFRVRLVWTELHGASRRSNPRENLVFVAEQQIMQVRGVLCTDSRGGYDAVEVNESPLLGLSNLRAALQAFQLRENLRRVRCELRWVASDYDLADGLTKKKSDARNGLMKFLETWLWSIAFDKNFVSAKKSKQQGSTAIGKVDDYLNARSNATCVQMPSLNEFCGGAESHVIDGMYMYSEEPPNL</sequence>
<keyword evidence="4" id="KW-1185">Reference proteome</keyword>
<reference evidence="3" key="1">
    <citation type="submission" date="2021-02" db="EMBL/GenBank/DDBJ databases">
        <authorList>
            <person name="Dougan E. K."/>
            <person name="Rhodes N."/>
            <person name="Thang M."/>
            <person name="Chan C."/>
        </authorList>
    </citation>
    <scope>NUCLEOTIDE SEQUENCE</scope>
</reference>
<accession>A0A812IG21</accession>
<evidence type="ECO:0000259" key="2">
    <source>
        <dbReference type="PROSITE" id="PS50994"/>
    </source>
</evidence>
<feature type="compositionally biased region" description="Polar residues" evidence="1">
    <location>
        <begin position="202"/>
        <end position="211"/>
    </location>
</feature>
<feature type="compositionally biased region" description="Low complexity" evidence="1">
    <location>
        <begin position="1390"/>
        <end position="1402"/>
    </location>
</feature>
<feature type="compositionally biased region" description="Acidic residues" evidence="1">
    <location>
        <begin position="1762"/>
        <end position="1783"/>
    </location>
</feature>
<dbReference type="SUPFAM" id="SSF53098">
    <property type="entry name" value="Ribonuclease H-like"/>
    <property type="match status" value="1"/>
</dbReference>
<gene>
    <name evidence="3" type="ORF">SNAT2548_LOCUS4450</name>
</gene>
<comment type="caution">
    <text evidence="3">The sequence shown here is derived from an EMBL/GenBank/DDBJ whole genome shotgun (WGS) entry which is preliminary data.</text>
</comment>
<dbReference type="InterPro" id="IPR012337">
    <property type="entry name" value="RNaseH-like_sf"/>
</dbReference>
<name>A0A812IG21_9DINO</name>
<dbReference type="OrthoDB" id="413054at2759"/>
<dbReference type="EMBL" id="CAJNDS010000272">
    <property type="protein sequence ID" value="CAE7037098.1"/>
    <property type="molecule type" value="Genomic_DNA"/>
</dbReference>
<dbReference type="InterPro" id="IPR001584">
    <property type="entry name" value="Integrase_cat-core"/>
</dbReference>
<evidence type="ECO:0000313" key="4">
    <source>
        <dbReference type="Proteomes" id="UP000604046"/>
    </source>
</evidence>
<feature type="region of interest" description="Disordered" evidence="1">
    <location>
        <begin position="163"/>
        <end position="229"/>
    </location>
</feature>
<organism evidence="3 4">
    <name type="scientific">Symbiodinium natans</name>
    <dbReference type="NCBI Taxonomy" id="878477"/>
    <lineage>
        <taxon>Eukaryota</taxon>
        <taxon>Sar</taxon>
        <taxon>Alveolata</taxon>
        <taxon>Dinophyceae</taxon>
        <taxon>Suessiales</taxon>
        <taxon>Symbiodiniaceae</taxon>
        <taxon>Symbiodinium</taxon>
    </lineage>
</organism>
<dbReference type="Gene3D" id="3.30.420.10">
    <property type="entry name" value="Ribonuclease H-like superfamily/Ribonuclease H"/>
    <property type="match status" value="1"/>
</dbReference>
<protein>
    <recommendedName>
        <fullName evidence="2">Integrase catalytic domain-containing protein</fullName>
    </recommendedName>
</protein>
<evidence type="ECO:0000256" key="1">
    <source>
        <dbReference type="SAM" id="MobiDB-lite"/>
    </source>
</evidence>
<evidence type="ECO:0000313" key="3">
    <source>
        <dbReference type="EMBL" id="CAE7037098.1"/>
    </source>
</evidence>
<feature type="domain" description="Integrase catalytic" evidence="2">
    <location>
        <begin position="1478"/>
        <end position="1654"/>
    </location>
</feature>
<feature type="region of interest" description="Disordered" evidence="1">
    <location>
        <begin position="1762"/>
        <end position="1874"/>
    </location>
</feature>